<dbReference type="Gene3D" id="3.40.50.880">
    <property type="match status" value="1"/>
</dbReference>
<gene>
    <name evidence="10" type="primary">metA</name>
    <name evidence="8" type="synonym">metAA</name>
    <name evidence="10" type="ORF">FHP05_10005</name>
</gene>
<feature type="active site" description="Proton acceptor" evidence="8">
    <location>
        <position position="235"/>
    </location>
</feature>
<dbReference type="UniPathway" id="UPA00051">
    <property type="reaction ID" value="UER00074"/>
</dbReference>
<evidence type="ECO:0000256" key="8">
    <source>
        <dbReference type="HAMAP-Rule" id="MF_00295"/>
    </source>
</evidence>
<evidence type="ECO:0000256" key="5">
    <source>
        <dbReference type="ARBA" id="ARBA00023167"/>
    </source>
</evidence>
<dbReference type="InterPro" id="IPR029062">
    <property type="entry name" value="Class_I_gatase-like"/>
</dbReference>
<dbReference type="GO" id="GO:0004414">
    <property type="term" value="F:homoserine O-acetyltransferase activity"/>
    <property type="evidence" value="ECO:0007669"/>
    <property type="project" value="UniProtKB-EC"/>
</dbReference>
<keyword evidence="2 8" id="KW-0963">Cytoplasm</keyword>
<comment type="similarity">
    <text evidence="8">Belongs to the MetA family.</text>
</comment>
<dbReference type="GO" id="GO:0019281">
    <property type="term" value="P:L-methionine biosynthetic process from homoserine via O-succinyl-L-homoserine and cystathionine"/>
    <property type="evidence" value="ECO:0007669"/>
    <property type="project" value="InterPro"/>
</dbReference>
<dbReference type="EC" id="2.3.1.31" evidence="8"/>
<keyword evidence="6 8" id="KW-0012">Acyltransferase</keyword>
<evidence type="ECO:0000256" key="7">
    <source>
        <dbReference type="ARBA" id="ARBA00049043"/>
    </source>
</evidence>
<evidence type="ECO:0000313" key="10">
    <source>
        <dbReference type="EMBL" id="TXL64014.1"/>
    </source>
</evidence>
<dbReference type="InterPro" id="IPR005697">
    <property type="entry name" value="HST_MetA"/>
</dbReference>
<dbReference type="HAMAP" id="MF_00295">
    <property type="entry name" value="MetA_acyltransf"/>
    <property type="match status" value="1"/>
</dbReference>
<comment type="catalytic activity">
    <reaction evidence="7 8">
        <text>L-homoserine + acetyl-CoA = O-acetyl-L-homoserine + CoA</text>
        <dbReference type="Rhea" id="RHEA:13701"/>
        <dbReference type="ChEBI" id="CHEBI:57287"/>
        <dbReference type="ChEBI" id="CHEBI:57288"/>
        <dbReference type="ChEBI" id="CHEBI:57476"/>
        <dbReference type="ChEBI" id="CHEBI:57716"/>
        <dbReference type="EC" id="2.3.1.31"/>
    </reaction>
</comment>
<comment type="caution">
    <text evidence="8">Lacks conserved residue(s) required for the propagation of feature annotation.</text>
</comment>
<dbReference type="GO" id="GO:0008899">
    <property type="term" value="F:homoserine O-succinyltransferase activity"/>
    <property type="evidence" value="ECO:0007669"/>
    <property type="project" value="UniProtKB-UniRule"/>
</dbReference>
<evidence type="ECO:0000256" key="3">
    <source>
        <dbReference type="ARBA" id="ARBA00022605"/>
    </source>
</evidence>
<feature type="binding site" evidence="8">
    <location>
        <position position="192"/>
    </location>
    <ligand>
        <name>substrate</name>
    </ligand>
</feature>
<reference evidence="10 11" key="1">
    <citation type="submission" date="2019-06" db="EMBL/GenBank/DDBJ databases">
        <title>Cerasibacillus sp. nov., isolated from maize field.</title>
        <authorList>
            <person name="Lin S.-Y."/>
            <person name="Tsai C.-F."/>
            <person name="Young C.-C."/>
        </authorList>
    </citation>
    <scope>NUCLEOTIDE SEQUENCE [LARGE SCALE GENOMIC DNA]</scope>
    <source>
        <strain evidence="10 11">CC-CFT480</strain>
    </source>
</reference>
<accession>A0A5C8NQD5</accession>
<feature type="active site" evidence="8">
    <location>
        <position position="237"/>
    </location>
</feature>
<dbReference type="InterPro" id="IPR033752">
    <property type="entry name" value="MetA_family"/>
</dbReference>
<dbReference type="FunFam" id="3.40.50.880:FF:000004">
    <property type="entry name" value="Homoserine O-succinyltransferase"/>
    <property type="match status" value="1"/>
</dbReference>
<dbReference type="PANTHER" id="PTHR20919">
    <property type="entry name" value="HOMOSERINE O-SUCCINYLTRANSFERASE"/>
    <property type="match status" value="1"/>
</dbReference>
<keyword evidence="5 8" id="KW-0486">Methionine biosynthesis</keyword>
<feature type="active site" description="Acyl-thioester intermediate" evidence="8 9">
    <location>
        <position position="142"/>
    </location>
</feature>
<organism evidence="10 11">
    <name type="scientific">Cerasibacillus terrae</name>
    <dbReference type="NCBI Taxonomy" id="2498845"/>
    <lineage>
        <taxon>Bacteria</taxon>
        <taxon>Bacillati</taxon>
        <taxon>Bacillota</taxon>
        <taxon>Bacilli</taxon>
        <taxon>Bacillales</taxon>
        <taxon>Bacillaceae</taxon>
        <taxon>Cerasibacillus</taxon>
    </lineage>
</organism>
<feature type="site" description="Important for substrate specificity" evidence="8">
    <location>
        <position position="192"/>
    </location>
</feature>
<comment type="pathway">
    <text evidence="8">Amino-acid biosynthesis; L-methionine biosynthesis via de novo pathway; O-acetyl-L-homoserine from L-homoserine: step 1/1.</text>
</comment>
<dbReference type="SUPFAM" id="SSF52317">
    <property type="entry name" value="Class I glutamine amidotransferase-like"/>
    <property type="match status" value="1"/>
</dbReference>
<keyword evidence="3 8" id="KW-0028">Amino-acid biosynthesis</keyword>
<dbReference type="OrthoDB" id="9772423at2"/>
<comment type="function">
    <text evidence="8">Transfers an acetyl group from acetyl-CoA to L-homoserine, forming acetyl-L-homoserine.</text>
</comment>
<sequence length="302" mass="35469">MPINIPRELPAGEILKREKIFVMDEDRARTQDIRPLNILILNLMPEKEKTELQLLRLLGNTPIQVNITFLRMATHQSKNASKYHLDNFYTTFEMVKEQRFDGMIITGAPIELLEFEEVNYWDELSKIMDWTKDNVTSVMHICWGAQAALYHHYGIDKHALSKKCFGIFKHTLADPKEDLVRGFDEEFLAPHSRHTGVSKEAIINHPELFLLSKNEEDAPFIIMSKDKKHIMITGHLEYDATTLADEYHRDVAKKLDIDVPKNYFPNDDPNKKPLNTWRSHAHLLFSNWLNYYVYQQTPYVWK</sequence>
<feature type="binding site" evidence="8">
    <location>
        <position position="249"/>
    </location>
    <ligand>
        <name>substrate</name>
    </ligand>
</feature>
<keyword evidence="4 8" id="KW-0808">Transferase</keyword>
<dbReference type="Proteomes" id="UP000321574">
    <property type="component" value="Unassembled WGS sequence"/>
</dbReference>
<dbReference type="NCBIfam" id="TIGR01001">
    <property type="entry name" value="metA"/>
    <property type="match status" value="1"/>
</dbReference>
<protein>
    <recommendedName>
        <fullName evidence="8">Homoserine O-acetyltransferase</fullName>
        <shortName evidence="8">HAT</shortName>
        <ecNumber evidence="8">2.3.1.31</ecNumber>
    </recommendedName>
    <alternativeName>
        <fullName evidence="8">Homoserine transacetylase</fullName>
        <shortName evidence="8">HTA</shortName>
    </alternativeName>
</protein>
<name>A0A5C8NQD5_9BACI</name>
<dbReference type="PIRSF" id="PIRSF000450">
    <property type="entry name" value="H_ser_succinyltr"/>
    <property type="match status" value="1"/>
</dbReference>
<keyword evidence="11" id="KW-1185">Reference proteome</keyword>
<evidence type="ECO:0000256" key="2">
    <source>
        <dbReference type="ARBA" id="ARBA00022490"/>
    </source>
</evidence>
<comment type="subcellular location">
    <subcellularLocation>
        <location evidence="1 8">Cytoplasm</location>
    </subcellularLocation>
</comment>
<dbReference type="Pfam" id="PF04204">
    <property type="entry name" value="HTS"/>
    <property type="match status" value="1"/>
</dbReference>
<evidence type="ECO:0000256" key="1">
    <source>
        <dbReference type="ARBA" id="ARBA00004496"/>
    </source>
</evidence>
<dbReference type="PANTHER" id="PTHR20919:SF0">
    <property type="entry name" value="HOMOSERINE O-SUCCINYLTRANSFERASE"/>
    <property type="match status" value="1"/>
</dbReference>
<evidence type="ECO:0000256" key="9">
    <source>
        <dbReference type="PIRSR" id="PIRSR000450-1"/>
    </source>
</evidence>
<feature type="binding site" evidence="8">
    <location>
        <position position="163"/>
    </location>
    <ligand>
        <name>substrate</name>
    </ligand>
</feature>
<dbReference type="AlphaFoldDB" id="A0A5C8NQD5"/>
<dbReference type="RefSeq" id="WP_147667847.1">
    <property type="nucleotide sequence ID" value="NZ_VDUW01000006.1"/>
</dbReference>
<feature type="site" description="Important for acyl-CoA specificity" evidence="8">
    <location>
        <position position="111"/>
    </location>
</feature>
<evidence type="ECO:0000256" key="4">
    <source>
        <dbReference type="ARBA" id="ARBA00022679"/>
    </source>
</evidence>
<dbReference type="CDD" id="cd03131">
    <property type="entry name" value="GATase1_HTS"/>
    <property type="match status" value="1"/>
</dbReference>
<dbReference type="GO" id="GO:0005737">
    <property type="term" value="C:cytoplasm"/>
    <property type="evidence" value="ECO:0007669"/>
    <property type="project" value="UniProtKB-SubCell"/>
</dbReference>
<comment type="caution">
    <text evidence="10">The sequence shown here is derived from an EMBL/GenBank/DDBJ whole genome shotgun (WGS) entry which is preliminary data.</text>
</comment>
<evidence type="ECO:0000313" key="11">
    <source>
        <dbReference type="Proteomes" id="UP000321574"/>
    </source>
</evidence>
<proteinExistence type="inferred from homology"/>
<dbReference type="EMBL" id="VDUW01000006">
    <property type="protein sequence ID" value="TXL64014.1"/>
    <property type="molecule type" value="Genomic_DNA"/>
</dbReference>
<evidence type="ECO:0000256" key="6">
    <source>
        <dbReference type="ARBA" id="ARBA00023315"/>
    </source>
</evidence>